<keyword evidence="4" id="KW-0964">Secreted</keyword>
<feature type="domain" description="CFEM" evidence="12">
    <location>
        <begin position="338"/>
        <end position="464"/>
    </location>
</feature>
<keyword evidence="8" id="KW-0449">Lipoprotein</keyword>
<feature type="region of interest" description="Disordered" evidence="10">
    <location>
        <begin position="198"/>
        <end position="282"/>
    </location>
</feature>
<sequence>MKTSIALLVSGLAAHQVSATWNRHASHFNTPTYNNNECTDDQKTGWDFNDLKDGGFTGYNGFQFGGGNGGWSCASSFGKRDLTGLTKRTFDDSRCIKNKVAKSTPATFDCSTKKEGFSVKEIKVSVEFDCNLNFHYKMPDGSTCKHEVPCKKEGSVVQNTQCGGANGVEVYLGSHDQGDKDECEIGFHHIGWDCNPGYTPPASSSTPPATSSAESTPPPVYSTSPPEQSSSAVESSSSEASSTPPADTTPPAYTPPPAETPSSAPPYANNSVPVSSSAAPESSTTSEIVYVPSSSEAVPSSSVVESSTTSDVVYVPSSTTEGSVPSSTTAESVPSSSGEVPAYTPSSSSSPQPSSPPGGYTPPECLPKCMNTWLQINTECKDNTDVNCYCKNPDFTKSVIECVKAWATDAETQQALSYLVGICASYVPQNPGIITNCPSTIPLGPTYTPPPAASSSVVVPASSAVVASSSVEVPASSAVVASSSVEVPASSAVVAPSSVEIPASSALVASSAPVLTTEAPVASSSAVVPQGPSVPCTTITFQTTYTTGTVTSTISTTVTVPQVVFTTSSTGAVPPGASSTEQPVALVPGTPPPAPAYTTSPPYPIPSSLGTITVPAGTGAPTTTGPAQFTGAASSNNVHVALMGAALAFFAL</sequence>
<keyword evidence="9" id="KW-0349">Heme</keyword>
<evidence type="ECO:0000313" key="13">
    <source>
        <dbReference type="EMBL" id="KAF2115688.1"/>
    </source>
</evidence>
<keyword evidence="5" id="KW-0325">Glycoprotein</keyword>
<dbReference type="GO" id="GO:0046872">
    <property type="term" value="F:metal ion binding"/>
    <property type="evidence" value="ECO:0007669"/>
    <property type="project" value="UniProtKB-UniRule"/>
</dbReference>
<evidence type="ECO:0000256" key="2">
    <source>
        <dbReference type="ARBA" id="ARBA00004613"/>
    </source>
</evidence>
<feature type="chain" id="PRO_5025669438" description="CFEM domain-containing protein" evidence="11">
    <location>
        <begin position="20"/>
        <end position="652"/>
    </location>
</feature>
<keyword evidence="5" id="KW-0472">Membrane</keyword>
<name>A0A6A5ZBC2_9PLEO</name>
<comment type="similarity">
    <text evidence="3">Belongs to the RBT5 family.</text>
</comment>
<dbReference type="AlphaFoldDB" id="A0A6A5ZBC2"/>
<keyword evidence="9" id="KW-0408">Iron</keyword>
<feature type="binding site" description="axial binding residue" evidence="9">
    <location>
        <position position="385"/>
    </location>
    <ligand>
        <name>heme</name>
        <dbReference type="ChEBI" id="CHEBI:30413"/>
    </ligand>
    <ligandPart>
        <name>Fe</name>
        <dbReference type="ChEBI" id="CHEBI:18248"/>
    </ligandPart>
</feature>
<keyword evidence="9" id="KW-0479">Metal-binding</keyword>
<feature type="region of interest" description="Disordered" evidence="10">
    <location>
        <begin position="294"/>
        <end position="359"/>
    </location>
</feature>
<proteinExistence type="inferred from homology"/>
<keyword evidence="7 9" id="KW-1015">Disulfide bond</keyword>
<feature type="compositionally biased region" description="Low complexity" evidence="10">
    <location>
        <begin position="294"/>
        <end position="315"/>
    </location>
</feature>
<dbReference type="EMBL" id="ML977322">
    <property type="protein sequence ID" value="KAF2115688.1"/>
    <property type="molecule type" value="Genomic_DNA"/>
</dbReference>
<feature type="signal peptide" evidence="11">
    <location>
        <begin position="1"/>
        <end position="19"/>
    </location>
</feature>
<feature type="compositionally biased region" description="Low complexity" evidence="10">
    <location>
        <begin position="260"/>
        <end position="282"/>
    </location>
</feature>
<dbReference type="GO" id="GO:0098552">
    <property type="term" value="C:side of membrane"/>
    <property type="evidence" value="ECO:0007669"/>
    <property type="project" value="UniProtKB-KW"/>
</dbReference>
<evidence type="ECO:0000256" key="3">
    <source>
        <dbReference type="ARBA" id="ARBA00010031"/>
    </source>
</evidence>
<comment type="caution">
    <text evidence="9">Lacks conserved residue(s) required for the propagation of feature annotation.</text>
</comment>
<comment type="subcellular location">
    <subcellularLocation>
        <location evidence="1">Membrane</location>
        <topology evidence="1">Lipid-anchor</topology>
        <topology evidence="1">GPI-anchor</topology>
    </subcellularLocation>
    <subcellularLocation>
        <location evidence="2">Secreted</location>
    </subcellularLocation>
</comment>
<feature type="disulfide bond" evidence="9">
    <location>
        <begin position="390"/>
        <end position="423"/>
    </location>
</feature>
<feature type="compositionally biased region" description="Low complexity" evidence="10">
    <location>
        <begin position="200"/>
        <end position="251"/>
    </location>
</feature>
<dbReference type="Pfam" id="PF05730">
    <property type="entry name" value="CFEM"/>
    <property type="match status" value="1"/>
</dbReference>
<keyword evidence="6 11" id="KW-0732">Signal</keyword>
<evidence type="ECO:0000256" key="5">
    <source>
        <dbReference type="ARBA" id="ARBA00022622"/>
    </source>
</evidence>
<keyword evidence="14" id="KW-1185">Reference proteome</keyword>
<dbReference type="PROSITE" id="PS52012">
    <property type="entry name" value="CFEM"/>
    <property type="match status" value="1"/>
</dbReference>
<evidence type="ECO:0000256" key="11">
    <source>
        <dbReference type="SAM" id="SignalP"/>
    </source>
</evidence>
<gene>
    <name evidence="13" type="ORF">BDV96DRAFT_574307</name>
</gene>
<keyword evidence="5" id="KW-0336">GPI-anchor</keyword>
<evidence type="ECO:0000256" key="4">
    <source>
        <dbReference type="ARBA" id="ARBA00022525"/>
    </source>
</evidence>
<dbReference type="Proteomes" id="UP000799770">
    <property type="component" value="Unassembled WGS sequence"/>
</dbReference>
<dbReference type="GO" id="GO:0005576">
    <property type="term" value="C:extracellular region"/>
    <property type="evidence" value="ECO:0007669"/>
    <property type="project" value="UniProtKB-SubCell"/>
</dbReference>
<evidence type="ECO:0000256" key="1">
    <source>
        <dbReference type="ARBA" id="ARBA00004589"/>
    </source>
</evidence>
<reference evidence="13" key="1">
    <citation type="journal article" date="2020" name="Stud. Mycol.">
        <title>101 Dothideomycetes genomes: a test case for predicting lifestyles and emergence of pathogens.</title>
        <authorList>
            <person name="Haridas S."/>
            <person name="Albert R."/>
            <person name="Binder M."/>
            <person name="Bloem J."/>
            <person name="Labutti K."/>
            <person name="Salamov A."/>
            <person name="Andreopoulos B."/>
            <person name="Baker S."/>
            <person name="Barry K."/>
            <person name="Bills G."/>
            <person name="Bluhm B."/>
            <person name="Cannon C."/>
            <person name="Castanera R."/>
            <person name="Culley D."/>
            <person name="Daum C."/>
            <person name="Ezra D."/>
            <person name="Gonzalez J."/>
            <person name="Henrissat B."/>
            <person name="Kuo A."/>
            <person name="Liang C."/>
            <person name="Lipzen A."/>
            <person name="Lutzoni F."/>
            <person name="Magnuson J."/>
            <person name="Mondo S."/>
            <person name="Nolan M."/>
            <person name="Ohm R."/>
            <person name="Pangilinan J."/>
            <person name="Park H.-J."/>
            <person name="Ramirez L."/>
            <person name="Alfaro M."/>
            <person name="Sun H."/>
            <person name="Tritt A."/>
            <person name="Yoshinaga Y."/>
            <person name="Zwiers L.-H."/>
            <person name="Turgeon B."/>
            <person name="Goodwin S."/>
            <person name="Spatafora J."/>
            <person name="Crous P."/>
            <person name="Grigoriev I."/>
        </authorList>
    </citation>
    <scope>NUCLEOTIDE SEQUENCE</scope>
    <source>
        <strain evidence="13">CBS 627.86</strain>
    </source>
</reference>
<dbReference type="OrthoDB" id="5431405at2759"/>
<evidence type="ECO:0000256" key="10">
    <source>
        <dbReference type="SAM" id="MobiDB-lite"/>
    </source>
</evidence>
<evidence type="ECO:0000256" key="7">
    <source>
        <dbReference type="ARBA" id="ARBA00023157"/>
    </source>
</evidence>
<protein>
    <recommendedName>
        <fullName evidence="12">CFEM domain-containing protein</fullName>
    </recommendedName>
</protein>
<accession>A0A6A5ZBC2</accession>
<evidence type="ECO:0000256" key="9">
    <source>
        <dbReference type="PROSITE-ProRule" id="PRU01356"/>
    </source>
</evidence>
<evidence type="ECO:0000313" key="14">
    <source>
        <dbReference type="Proteomes" id="UP000799770"/>
    </source>
</evidence>
<feature type="compositionally biased region" description="Low complexity" evidence="10">
    <location>
        <begin position="323"/>
        <end position="352"/>
    </location>
</feature>
<dbReference type="InterPro" id="IPR008427">
    <property type="entry name" value="Extracellular_membr_CFEM_dom"/>
</dbReference>
<evidence type="ECO:0000259" key="12">
    <source>
        <dbReference type="PROSITE" id="PS52012"/>
    </source>
</evidence>
<evidence type="ECO:0000256" key="6">
    <source>
        <dbReference type="ARBA" id="ARBA00022729"/>
    </source>
</evidence>
<evidence type="ECO:0000256" key="8">
    <source>
        <dbReference type="ARBA" id="ARBA00023288"/>
    </source>
</evidence>
<organism evidence="13 14">
    <name type="scientific">Lophiotrema nucula</name>
    <dbReference type="NCBI Taxonomy" id="690887"/>
    <lineage>
        <taxon>Eukaryota</taxon>
        <taxon>Fungi</taxon>
        <taxon>Dikarya</taxon>
        <taxon>Ascomycota</taxon>
        <taxon>Pezizomycotina</taxon>
        <taxon>Dothideomycetes</taxon>
        <taxon>Pleosporomycetidae</taxon>
        <taxon>Pleosporales</taxon>
        <taxon>Lophiotremataceae</taxon>
        <taxon>Lophiotrema</taxon>
    </lineage>
</organism>